<evidence type="ECO:0000313" key="2">
    <source>
        <dbReference type="Proteomes" id="UP000712600"/>
    </source>
</evidence>
<gene>
    <name evidence="1" type="ORF">F2Q69_00020611</name>
</gene>
<dbReference type="AlphaFoldDB" id="A0A8S9QGI5"/>
<evidence type="ECO:0000313" key="1">
    <source>
        <dbReference type="EMBL" id="KAF3539891.1"/>
    </source>
</evidence>
<dbReference type="EMBL" id="QGKX02001290">
    <property type="protein sequence ID" value="KAF3539891.1"/>
    <property type="molecule type" value="Genomic_DNA"/>
</dbReference>
<accession>A0A8S9QGI5</accession>
<protein>
    <submittedName>
        <fullName evidence="1">Uncharacterized protein</fullName>
    </submittedName>
</protein>
<dbReference type="Proteomes" id="UP000712600">
    <property type="component" value="Unassembled WGS sequence"/>
</dbReference>
<comment type="caution">
    <text evidence="1">The sequence shown here is derived from an EMBL/GenBank/DDBJ whole genome shotgun (WGS) entry which is preliminary data.</text>
</comment>
<reference evidence="1" key="1">
    <citation type="submission" date="2019-12" db="EMBL/GenBank/DDBJ databases">
        <title>Genome sequencing and annotation of Brassica cretica.</title>
        <authorList>
            <person name="Studholme D.J."/>
            <person name="Sarris P."/>
        </authorList>
    </citation>
    <scope>NUCLEOTIDE SEQUENCE</scope>
    <source>
        <strain evidence="1">PFS-109/04</strain>
        <tissue evidence="1">Leaf</tissue>
    </source>
</reference>
<proteinExistence type="predicted"/>
<name>A0A8S9QGI5_BRACR</name>
<sequence length="176" mass="19999">MFASRLQIARGSMMSLHQVAPHLERVNNPAAGRRSKRHLHVFKSRTGSCRSTRSLHFSKVVDERLSSERVSHPGARGRAVFVSSGAGVVENSDILTDIPTENEILGISRGISEEIPRKHKIWFPRNFLGINRRNSEETSIRRNIPRKFRGNMFSSEKTDEFRGNIRAVGEPFEDFT</sequence>
<organism evidence="1 2">
    <name type="scientific">Brassica cretica</name>
    <name type="common">Mustard</name>
    <dbReference type="NCBI Taxonomy" id="69181"/>
    <lineage>
        <taxon>Eukaryota</taxon>
        <taxon>Viridiplantae</taxon>
        <taxon>Streptophyta</taxon>
        <taxon>Embryophyta</taxon>
        <taxon>Tracheophyta</taxon>
        <taxon>Spermatophyta</taxon>
        <taxon>Magnoliopsida</taxon>
        <taxon>eudicotyledons</taxon>
        <taxon>Gunneridae</taxon>
        <taxon>Pentapetalae</taxon>
        <taxon>rosids</taxon>
        <taxon>malvids</taxon>
        <taxon>Brassicales</taxon>
        <taxon>Brassicaceae</taxon>
        <taxon>Brassiceae</taxon>
        <taxon>Brassica</taxon>
    </lineage>
</organism>